<organism evidence="1 2">
    <name type="scientific">Iphiclides podalirius</name>
    <name type="common">scarce swallowtail</name>
    <dbReference type="NCBI Taxonomy" id="110791"/>
    <lineage>
        <taxon>Eukaryota</taxon>
        <taxon>Metazoa</taxon>
        <taxon>Ecdysozoa</taxon>
        <taxon>Arthropoda</taxon>
        <taxon>Hexapoda</taxon>
        <taxon>Insecta</taxon>
        <taxon>Pterygota</taxon>
        <taxon>Neoptera</taxon>
        <taxon>Endopterygota</taxon>
        <taxon>Lepidoptera</taxon>
        <taxon>Glossata</taxon>
        <taxon>Ditrysia</taxon>
        <taxon>Papilionoidea</taxon>
        <taxon>Papilionidae</taxon>
        <taxon>Papilioninae</taxon>
        <taxon>Iphiclides</taxon>
    </lineage>
</organism>
<dbReference type="EMBL" id="OW152819">
    <property type="protein sequence ID" value="CAH2074786.1"/>
    <property type="molecule type" value="Genomic_DNA"/>
</dbReference>
<feature type="non-terminal residue" evidence="1">
    <location>
        <position position="1"/>
    </location>
</feature>
<gene>
    <name evidence="1" type="ORF">IPOD504_LOCUS16269</name>
</gene>
<accession>A0ABN8J2B4</accession>
<evidence type="ECO:0000313" key="1">
    <source>
        <dbReference type="EMBL" id="CAH2074786.1"/>
    </source>
</evidence>
<sequence>MDHKQTVEDQVKFNPVYNGQCSEDMFGVLVWCKPAGEPRPCQRLGGRAQLYSLNIGLRIKTQQVLLGVFGL</sequence>
<name>A0ABN8J2B4_9NEOP</name>
<keyword evidence="2" id="KW-1185">Reference proteome</keyword>
<protein>
    <submittedName>
        <fullName evidence="1">Uncharacterized protein</fullName>
    </submittedName>
</protein>
<evidence type="ECO:0000313" key="2">
    <source>
        <dbReference type="Proteomes" id="UP000837857"/>
    </source>
</evidence>
<dbReference type="Proteomes" id="UP000837857">
    <property type="component" value="Chromosome 7"/>
</dbReference>
<reference evidence="1" key="1">
    <citation type="submission" date="2022-03" db="EMBL/GenBank/DDBJ databases">
        <authorList>
            <person name="Martin H S."/>
        </authorList>
    </citation>
    <scope>NUCLEOTIDE SEQUENCE</scope>
</reference>
<proteinExistence type="predicted"/>